<feature type="region of interest" description="Disordered" evidence="1">
    <location>
        <begin position="584"/>
        <end position="607"/>
    </location>
</feature>
<evidence type="ECO:0008006" key="5">
    <source>
        <dbReference type="Google" id="ProtNLM"/>
    </source>
</evidence>
<feature type="region of interest" description="Disordered" evidence="1">
    <location>
        <begin position="80"/>
        <end position="110"/>
    </location>
</feature>
<keyword evidence="2" id="KW-0732">Signal</keyword>
<organism evidence="3 4">
    <name type="scientific">Tilletia horrida</name>
    <dbReference type="NCBI Taxonomy" id="155126"/>
    <lineage>
        <taxon>Eukaryota</taxon>
        <taxon>Fungi</taxon>
        <taxon>Dikarya</taxon>
        <taxon>Basidiomycota</taxon>
        <taxon>Ustilaginomycotina</taxon>
        <taxon>Exobasidiomycetes</taxon>
        <taxon>Tilletiales</taxon>
        <taxon>Tilletiaceae</taxon>
        <taxon>Tilletia</taxon>
    </lineage>
</organism>
<feature type="region of interest" description="Disordered" evidence="1">
    <location>
        <begin position="238"/>
        <end position="330"/>
    </location>
</feature>
<feature type="signal peptide" evidence="2">
    <location>
        <begin position="1"/>
        <end position="26"/>
    </location>
</feature>
<evidence type="ECO:0000256" key="1">
    <source>
        <dbReference type="SAM" id="MobiDB-lite"/>
    </source>
</evidence>
<accession>A0AAN6JJ65</accession>
<protein>
    <recommendedName>
        <fullName evidence="5">Ricin B lectin domain-containing protein</fullName>
    </recommendedName>
</protein>
<feature type="compositionally biased region" description="Basic residues" evidence="1">
    <location>
        <begin position="274"/>
        <end position="312"/>
    </location>
</feature>
<evidence type="ECO:0000256" key="2">
    <source>
        <dbReference type="SAM" id="SignalP"/>
    </source>
</evidence>
<feature type="compositionally biased region" description="Low complexity" evidence="1">
    <location>
        <begin position="250"/>
        <end position="260"/>
    </location>
</feature>
<feature type="compositionally biased region" description="Low complexity" evidence="1">
    <location>
        <begin position="90"/>
        <end position="110"/>
    </location>
</feature>
<reference evidence="3" key="1">
    <citation type="journal article" date="2023" name="PhytoFront">
        <title>Draft Genome Resources of Seven Strains of Tilletia horrida, Causal Agent of Kernel Smut of Rice.</title>
        <authorList>
            <person name="Khanal S."/>
            <person name="Antony Babu S."/>
            <person name="Zhou X.G."/>
        </authorList>
    </citation>
    <scope>NUCLEOTIDE SEQUENCE</scope>
    <source>
        <strain evidence="3">TX3</strain>
    </source>
</reference>
<feature type="chain" id="PRO_5042923652" description="Ricin B lectin domain-containing protein" evidence="2">
    <location>
        <begin position="27"/>
        <end position="847"/>
    </location>
</feature>
<comment type="caution">
    <text evidence="3">The sequence shown here is derived from an EMBL/GenBank/DDBJ whole genome shotgun (WGS) entry which is preliminary data.</text>
</comment>
<feature type="compositionally biased region" description="Low complexity" evidence="1">
    <location>
        <begin position="584"/>
        <end position="600"/>
    </location>
</feature>
<evidence type="ECO:0000313" key="3">
    <source>
        <dbReference type="EMBL" id="KAK0527578.1"/>
    </source>
</evidence>
<feature type="region of interest" description="Disordered" evidence="1">
    <location>
        <begin position="642"/>
        <end position="685"/>
    </location>
</feature>
<evidence type="ECO:0000313" key="4">
    <source>
        <dbReference type="Proteomes" id="UP001176521"/>
    </source>
</evidence>
<dbReference type="AlphaFoldDB" id="A0AAN6JJ65"/>
<dbReference type="Proteomes" id="UP001176521">
    <property type="component" value="Unassembled WGS sequence"/>
</dbReference>
<name>A0AAN6JJ65_9BASI</name>
<feature type="compositionally biased region" description="Low complexity" evidence="1">
    <location>
        <begin position="313"/>
        <end position="327"/>
    </location>
</feature>
<keyword evidence="4" id="KW-1185">Reference proteome</keyword>
<dbReference type="EMBL" id="JAPDMQ010000306">
    <property type="protein sequence ID" value="KAK0527578.1"/>
    <property type="molecule type" value="Genomic_DNA"/>
</dbReference>
<gene>
    <name evidence="3" type="ORF">OC842_004829</name>
</gene>
<feature type="region of interest" description="Disordered" evidence="1">
    <location>
        <begin position="142"/>
        <end position="202"/>
    </location>
</feature>
<proteinExistence type="predicted"/>
<feature type="region of interest" description="Disordered" evidence="1">
    <location>
        <begin position="470"/>
        <end position="510"/>
    </location>
</feature>
<feature type="compositionally biased region" description="Low complexity" evidence="1">
    <location>
        <begin position="660"/>
        <end position="685"/>
    </location>
</feature>
<sequence>MVQLKPTFSVLSTALLLSASLSDVGAVPVNSRIRPFQGNAVTPGKGVSSPAVAPNQYNGQAFPAVQPLVNVENAGNIGRRQDADSAASYVDPSTVTDDGTTTADDSTSYATDDVEPASFAADVAQSPESQGQTLNWFLADTDTDSPEINMAGPGGPDDGLTDGTDNSQDGSGSGIAGSPNQYAVKAPTAGMKSTETDATSPAWRAVPCNGEMFEGAGQTSSDANQYLVVPMGSSSAGAKFDDGQYHPGQVSASPSVSAASKRSIYHRLGEDKKSGKKGSKSGKKAGKKHKKGKKSKKGKKGKKALKHKKHAQGAKAPASAPAKRSNNGQVLRVDGSGININLVGGDLDPSIYRHDDLIRLRTRGSHDHAHIHDHGKYDDDWYYGHHSQHWREHHGYYRHGGDHVHEHAHIHKRDLFAPGTRGTVAVLQPLVGSLLDTGLAQQVATLVLAPLSSDAAAAGVAKSGLNLKDTTADATDSSSSSGTDSSDSSISSANSFLLSPSSTQPGTKLMLVDSPNNAMLKPANMSDWRQVQLQATVFNLAAADPTAAAAAAGSGVGSAASMAASSPGSAAGAATGAASAVSGAAAAGSGSGTGATTPSGQFCATIDTRPPSTLRMELCNQNSAGTSQEFLYDPVTGQLTPFVDGSSTTQSASIQGKRQAPAAGGSSIGAASGTGSASASATTPAGPAPASVKLVFIADAPSTADTPPAAPADVEDAAMAAADDAASSATGAAATGAAATGSGMGSAVMDDSTSSMPMAKQYAVAQQYDASNSYSGSAMDDSSAAAEAAEAAQAVDEATDAYTMSSGSSASAAGAATDATGASTGYSRRALDAVRRWFSSESVAREM</sequence>
<feature type="compositionally biased region" description="Polar residues" evidence="1">
    <location>
        <begin position="645"/>
        <end position="656"/>
    </location>
</feature>
<feature type="compositionally biased region" description="Low complexity" evidence="1">
    <location>
        <begin position="470"/>
        <end position="503"/>
    </location>
</feature>